<keyword evidence="2" id="KW-0808">Transferase</keyword>
<evidence type="ECO:0000256" key="4">
    <source>
        <dbReference type="ARBA" id="ARBA00022777"/>
    </source>
</evidence>
<dbReference type="Pfam" id="PF04587">
    <property type="entry name" value="ADP_PFK_GK"/>
    <property type="match status" value="1"/>
</dbReference>
<gene>
    <name evidence="7" type="ORF">CSA56_01210</name>
</gene>
<name>A0A2G6KKD2_9BACT</name>
<dbReference type="GO" id="GO:0016301">
    <property type="term" value="F:kinase activity"/>
    <property type="evidence" value="ECO:0007669"/>
    <property type="project" value="UniProtKB-KW"/>
</dbReference>
<evidence type="ECO:0008006" key="9">
    <source>
        <dbReference type="Google" id="ProtNLM"/>
    </source>
</evidence>
<accession>A0A2G6KKD2</accession>
<dbReference type="GO" id="GO:0016773">
    <property type="term" value="F:phosphotransferase activity, alcohol group as acceptor"/>
    <property type="evidence" value="ECO:0007669"/>
    <property type="project" value="InterPro"/>
</dbReference>
<evidence type="ECO:0000313" key="8">
    <source>
        <dbReference type="Proteomes" id="UP000230821"/>
    </source>
</evidence>
<dbReference type="Proteomes" id="UP000230821">
    <property type="component" value="Unassembled WGS sequence"/>
</dbReference>
<evidence type="ECO:0000256" key="1">
    <source>
        <dbReference type="ARBA" id="ARBA00022490"/>
    </source>
</evidence>
<dbReference type="SUPFAM" id="SSF53613">
    <property type="entry name" value="Ribokinase-like"/>
    <property type="match status" value="1"/>
</dbReference>
<evidence type="ECO:0000256" key="3">
    <source>
        <dbReference type="ARBA" id="ARBA00022723"/>
    </source>
</evidence>
<dbReference type="InterPro" id="IPR029056">
    <property type="entry name" value="Ribokinase-like"/>
</dbReference>
<evidence type="ECO:0000256" key="5">
    <source>
        <dbReference type="ARBA" id="ARBA00022842"/>
    </source>
</evidence>
<evidence type="ECO:0000256" key="2">
    <source>
        <dbReference type="ARBA" id="ARBA00022679"/>
    </source>
</evidence>
<keyword evidence="1" id="KW-0963">Cytoplasm</keyword>
<keyword evidence="5" id="KW-0460">Magnesium</keyword>
<keyword evidence="6" id="KW-0324">Glycolysis</keyword>
<reference evidence="7 8" key="1">
    <citation type="submission" date="2017-10" db="EMBL/GenBank/DDBJ databases">
        <title>Novel microbial diversity and functional potential in the marine mammal oral microbiome.</title>
        <authorList>
            <person name="Dudek N.K."/>
            <person name="Sun C.L."/>
            <person name="Burstein D."/>
            <person name="Kantor R.S."/>
            <person name="Aliaga Goltsman D.S."/>
            <person name="Bik E.M."/>
            <person name="Thomas B.C."/>
            <person name="Banfield J.F."/>
            <person name="Relman D.A."/>
        </authorList>
    </citation>
    <scope>NUCLEOTIDE SEQUENCE [LARGE SCALE GENOMIC DNA]</scope>
    <source>
        <strain evidence="7">DOLJORAL78_47_16</strain>
    </source>
</reference>
<dbReference type="GO" id="GO:0006096">
    <property type="term" value="P:glycolytic process"/>
    <property type="evidence" value="ECO:0007669"/>
    <property type="project" value="UniProtKB-KW"/>
</dbReference>
<evidence type="ECO:0000313" key="7">
    <source>
        <dbReference type="EMBL" id="PIE36128.1"/>
    </source>
</evidence>
<sequence>MENHMTAEHLDTLLKQRLKSNRWYCTGLGNNVDEEIEWERDVVQDLLAEYFPSANLPTRIPEEIATPEDFLILVVALFRQGKGMELPLVNEGVCRFLEQHFQCQRTLGGTGARSARALATLGLRVFVNLNILSETVRRLLDLPTLYTIVGSEMIRLRDAADLGEESYAPHFIVQYSEGDELQIGRETICCPQSNRIILPYDEINTIFTLNSSYFHHVSDMGNHVASIVISGFNSMSDEALLLSRLQEVESGLNSIRAQNIPIYLEDAGYHKPAYKQHVLRQLGPMSTIFGMNEDELADIVRLHHHRVDINDLQSVLNGLECVFEQYPVRNIVVHTKDFALYYGHDRRQHDIAAGLVFANALASTRARIGRDGTCDDLHQTLALPESSQGKLFQQQAQKTISNRYLVVSPARCLDQPACTIGLGDTFVAGFQIGFSHP</sequence>
<evidence type="ECO:0000256" key="6">
    <source>
        <dbReference type="ARBA" id="ARBA00023152"/>
    </source>
</evidence>
<keyword evidence="3" id="KW-0479">Metal-binding</keyword>
<proteinExistence type="predicted"/>
<dbReference type="EMBL" id="PDSK01000024">
    <property type="protein sequence ID" value="PIE36128.1"/>
    <property type="molecule type" value="Genomic_DNA"/>
</dbReference>
<organism evidence="7 8">
    <name type="scientific">candidate division KSB3 bacterium</name>
    <dbReference type="NCBI Taxonomy" id="2044937"/>
    <lineage>
        <taxon>Bacteria</taxon>
        <taxon>candidate division KSB3</taxon>
    </lineage>
</organism>
<dbReference type="Gene3D" id="3.40.1190.20">
    <property type="match status" value="1"/>
</dbReference>
<dbReference type="InterPro" id="IPR007666">
    <property type="entry name" value="ADP_PFK/GK"/>
</dbReference>
<dbReference type="GO" id="GO:0046872">
    <property type="term" value="F:metal ion binding"/>
    <property type="evidence" value="ECO:0007669"/>
    <property type="project" value="UniProtKB-KW"/>
</dbReference>
<dbReference type="PANTHER" id="PTHR21208:SF1">
    <property type="entry name" value="ADP-DEPENDENT GLUCOKINASE"/>
    <property type="match status" value="1"/>
</dbReference>
<dbReference type="Gene3D" id="3.30.1110.20">
    <property type="match status" value="1"/>
</dbReference>
<keyword evidence="4" id="KW-0418">Kinase</keyword>
<dbReference type="AlphaFoldDB" id="A0A2G6KKD2"/>
<protein>
    <recommendedName>
        <fullName evidence="9">ADP-dependent glucokinase</fullName>
    </recommendedName>
</protein>
<dbReference type="PROSITE" id="PS51255">
    <property type="entry name" value="ADPK"/>
    <property type="match status" value="1"/>
</dbReference>
<dbReference type="PANTHER" id="PTHR21208">
    <property type="entry name" value="ADP-DEPENDENT GLUCOKINASE"/>
    <property type="match status" value="1"/>
</dbReference>
<comment type="caution">
    <text evidence="7">The sequence shown here is derived from an EMBL/GenBank/DDBJ whole genome shotgun (WGS) entry which is preliminary data.</text>
</comment>